<accession>A0A934PSF1</accession>
<evidence type="ECO:0000313" key="4">
    <source>
        <dbReference type="Proteomes" id="UP000613193"/>
    </source>
</evidence>
<evidence type="ECO:0000256" key="1">
    <source>
        <dbReference type="SAM" id="Phobius"/>
    </source>
</evidence>
<dbReference type="InterPro" id="IPR005183">
    <property type="entry name" value="DUF305_CopM-like"/>
</dbReference>
<feature type="transmembrane region" description="Helical" evidence="1">
    <location>
        <begin position="41"/>
        <end position="63"/>
    </location>
</feature>
<reference evidence="3" key="1">
    <citation type="submission" date="2020-12" db="EMBL/GenBank/DDBJ databases">
        <title>Bacterial novel species Mucilaginibacter sp. SD-g isolated from soil.</title>
        <authorList>
            <person name="Jung H.-Y."/>
        </authorList>
    </citation>
    <scope>NUCLEOTIDE SEQUENCE</scope>
    <source>
        <strain evidence="3">SD-g</strain>
    </source>
</reference>
<feature type="transmembrane region" description="Helical" evidence="1">
    <location>
        <begin position="69"/>
        <end position="87"/>
    </location>
</feature>
<dbReference type="EMBL" id="JAEHFW010000001">
    <property type="protein sequence ID" value="MBK0379229.1"/>
    <property type="molecule type" value="Genomic_DNA"/>
</dbReference>
<dbReference type="Pfam" id="PF03713">
    <property type="entry name" value="DUF305"/>
    <property type="match status" value="1"/>
</dbReference>
<comment type="caution">
    <text evidence="3">The sequence shown here is derived from an EMBL/GenBank/DDBJ whole genome shotgun (WGS) entry which is preliminary data.</text>
</comment>
<keyword evidence="1" id="KW-0472">Membrane</keyword>
<evidence type="ECO:0000313" key="3">
    <source>
        <dbReference type="EMBL" id="MBK0379229.1"/>
    </source>
</evidence>
<keyword evidence="1" id="KW-0812">Transmembrane</keyword>
<evidence type="ECO:0000259" key="2">
    <source>
        <dbReference type="Pfam" id="PF03713"/>
    </source>
</evidence>
<dbReference type="Proteomes" id="UP000613193">
    <property type="component" value="Unassembled WGS sequence"/>
</dbReference>
<feature type="domain" description="DUF305" evidence="2">
    <location>
        <begin position="95"/>
        <end position="149"/>
    </location>
</feature>
<sequence length="153" mass="17392">MKNAHYGKFAAMLAVSFVLMYGIMFLNVNEPDHIYLNMTRFYMTLMMISAMAVLMLAMMPVMYPDKRKNTWLILSGVLVFMLAFFGVHKQAGIGDIQYMKGMIPHHSIAIMTSENAHIKDGRVRKLADGIIKTQVREIKEMKALIDSLQKAGE</sequence>
<feature type="transmembrane region" description="Helical" evidence="1">
    <location>
        <begin position="6"/>
        <end position="29"/>
    </location>
</feature>
<protein>
    <submittedName>
        <fullName evidence="3">DUF305 domain-containing protein</fullName>
    </submittedName>
</protein>
<proteinExistence type="predicted"/>
<keyword evidence="1" id="KW-1133">Transmembrane helix</keyword>
<organism evidence="3 4">
    <name type="scientific">Mucilaginibacter segetis</name>
    <dbReference type="NCBI Taxonomy" id="2793071"/>
    <lineage>
        <taxon>Bacteria</taxon>
        <taxon>Pseudomonadati</taxon>
        <taxon>Bacteroidota</taxon>
        <taxon>Sphingobacteriia</taxon>
        <taxon>Sphingobacteriales</taxon>
        <taxon>Sphingobacteriaceae</taxon>
        <taxon>Mucilaginibacter</taxon>
    </lineage>
</organism>
<dbReference type="RefSeq" id="WP_200065665.1">
    <property type="nucleotide sequence ID" value="NZ_JAEHFW010000001.1"/>
</dbReference>
<dbReference type="AlphaFoldDB" id="A0A934PSF1"/>
<name>A0A934PSF1_9SPHI</name>
<dbReference type="Gene3D" id="1.20.1260.10">
    <property type="match status" value="1"/>
</dbReference>
<gene>
    <name evidence="3" type="ORF">I5M19_07930</name>
</gene>
<dbReference type="InterPro" id="IPR012347">
    <property type="entry name" value="Ferritin-like"/>
</dbReference>
<keyword evidence="4" id="KW-1185">Reference proteome</keyword>